<accession>A0A249P793</accession>
<evidence type="ECO:0000256" key="1">
    <source>
        <dbReference type="SAM" id="MobiDB-lite"/>
    </source>
</evidence>
<dbReference type="KEGG" id="esj:SJ05684_c03330"/>
<reference evidence="2 3" key="1">
    <citation type="submission" date="2017-08" db="EMBL/GenBank/DDBJ databases">
        <title>Multipartite genome sequences of Sinorhizobium species nodulating soybeans.</title>
        <authorList>
            <person name="Tian C.F."/>
        </authorList>
    </citation>
    <scope>NUCLEOTIDE SEQUENCE [LARGE SCALE GENOMIC DNA]</scope>
    <source>
        <strain evidence="2 3">CCBAU 05684</strain>
    </source>
</reference>
<evidence type="ECO:0000313" key="2">
    <source>
        <dbReference type="EMBL" id="ASY61800.1"/>
    </source>
</evidence>
<gene>
    <name evidence="2" type="ORF">SJ05684_c03330</name>
</gene>
<organism evidence="2 3">
    <name type="scientific">Sinorhizobium sojae CCBAU 05684</name>
    <dbReference type="NCBI Taxonomy" id="716928"/>
    <lineage>
        <taxon>Bacteria</taxon>
        <taxon>Pseudomonadati</taxon>
        <taxon>Pseudomonadota</taxon>
        <taxon>Alphaproteobacteria</taxon>
        <taxon>Hyphomicrobiales</taxon>
        <taxon>Rhizobiaceae</taxon>
        <taxon>Sinorhizobium/Ensifer group</taxon>
        <taxon>Sinorhizobium</taxon>
    </lineage>
</organism>
<evidence type="ECO:0000313" key="3">
    <source>
        <dbReference type="Proteomes" id="UP000217211"/>
    </source>
</evidence>
<dbReference type="AlphaFoldDB" id="A0A249P793"/>
<feature type="region of interest" description="Disordered" evidence="1">
    <location>
        <begin position="29"/>
        <end position="54"/>
    </location>
</feature>
<name>A0A249P793_9HYPH</name>
<dbReference type="EMBL" id="CP023067">
    <property type="protein sequence ID" value="ASY61800.1"/>
    <property type="molecule type" value="Genomic_DNA"/>
</dbReference>
<protein>
    <submittedName>
        <fullName evidence="2">Uncharacterized protein</fullName>
    </submittedName>
</protein>
<dbReference type="Proteomes" id="UP000217211">
    <property type="component" value="Chromosome"/>
</dbReference>
<sequence>MEKSFLFRQSATTSLLQIDIKGRRHAVTNSETPPICHVGGAPGMMSSMATDLQH</sequence>
<proteinExistence type="predicted"/>
<keyword evidence="3" id="KW-1185">Reference proteome</keyword>